<dbReference type="Proteomes" id="UP000095286">
    <property type="component" value="Unplaced"/>
</dbReference>
<evidence type="ECO:0000313" key="1">
    <source>
        <dbReference type="Proteomes" id="UP000095286"/>
    </source>
</evidence>
<dbReference type="WBParaSite" id="RSKR_0001098000.1">
    <property type="protein sequence ID" value="RSKR_0001098000.1"/>
    <property type="gene ID" value="RSKR_0001098000"/>
</dbReference>
<proteinExistence type="predicted"/>
<protein>
    <submittedName>
        <fullName evidence="2">NR LBD domain-containing protein</fullName>
    </submittedName>
</protein>
<reference evidence="2" key="1">
    <citation type="submission" date="2016-11" db="UniProtKB">
        <authorList>
            <consortium name="WormBaseParasite"/>
        </authorList>
    </citation>
    <scope>IDENTIFICATION</scope>
    <source>
        <strain evidence="2">KR3021</strain>
    </source>
</reference>
<evidence type="ECO:0000313" key="2">
    <source>
        <dbReference type="WBParaSite" id="RSKR_0001098000.1"/>
    </source>
</evidence>
<sequence length="322" mass="37490">MIAPPYDEILGKQSECSDLESSSDRAVIKEASLSTSDYQKIVKLIVDQVKATFASKFTSPEMFSEVPLNHLQRANMAIDLYIQRREIRPVGEILINAKVEFMEQMQFRKKAFIQNTDILMFFSDFAKLECGEKMFLFRHFWPQFSTFANAIVSMQVFARYPDKFYYIVSENKAIDTCSDVCTNLSYLQGYAPEAIELLKKPLAFLIDKIFNPIKQLNLDRTECAYITLQILWSQKKKPGLSAATEEMMDRLLREINTEMHHYYVYEKKISDYVFRMSEMMKLIMVCFKHCQNLRETVMAAKTFNLFESLYNESEVSSLVGVV</sequence>
<name>A0AC35UG29_9BILA</name>
<organism evidence="1 2">
    <name type="scientific">Rhabditophanes sp. KR3021</name>
    <dbReference type="NCBI Taxonomy" id="114890"/>
    <lineage>
        <taxon>Eukaryota</taxon>
        <taxon>Metazoa</taxon>
        <taxon>Ecdysozoa</taxon>
        <taxon>Nematoda</taxon>
        <taxon>Chromadorea</taxon>
        <taxon>Rhabditida</taxon>
        <taxon>Tylenchina</taxon>
        <taxon>Panagrolaimomorpha</taxon>
        <taxon>Strongyloidoidea</taxon>
        <taxon>Alloionematidae</taxon>
        <taxon>Rhabditophanes</taxon>
    </lineage>
</organism>
<accession>A0AC35UG29</accession>